<dbReference type="RefSeq" id="WP_380026098.1">
    <property type="nucleotide sequence ID" value="NZ_JBHSHC010000096.1"/>
</dbReference>
<evidence type="ECO:0000313" key="3">
    <source>
        <dbReference type="Proteomes" id="UP001596002"/>
    </source>
</evidence>
<dbReference type="EMBL" id="JBHSHC010000096">
    <property type="protein sequence ID" value="MFC4768041.1"/>
    <property type="molecule type" value="Genomic_DNA"/>
</dbReference>
<feature type="transmembrane region" description="Helical" evidence="1">
    <location>
        <begin position="54"/>
        <end position="71"/>
    </location>
</feature>
<proteinExistence type="predicted"/>
<evidence type="ECO:0000256" key="1">
    <source>
        <dbReference type="SAM" id="Phobius"/>
    </source>
</evidence>
<accession>A0ABV9Q0L3</accession>
<keyword evidence="1" id="KW-1133">Transmembrane helix</keyword>
<reference evidence="3" key="1">
    <citation type="journal article" date="2019" name="Int. J. Syst. Evol. Microbiol.">
        <title>The Global Catalogue of Microorganisms (GCM) 10K type strain sequencing project: providing services to taxonomists for standard genome sequencing and annotation.</title>
        <authorList>
            <consortium name="The Broad Institute Genomics Platform"/>
            <consortium name="The Broad Institute Genome Sequencing Center for Infectious Disease"/>
            <person name="Wu L."/>
            <person name="Ma J."/>
        </authorList>
    </citation>
    <scope>NUCLEOTIDE SEQUENCE [LARGE SCALE GENOMIC DNA]</scope>
    <source>
        <strain evidence="3">WYCCWR 12678</strain>
    </source>
</reference>
<dbReference type="Proteomes" id="UP001596002">
    <property type="component" value="Unassembled WGS sequence"/>
</dbReference>
<keyword evidence="1" id="KW-0472">Membrane</keyword>
<keyword evidence="3" id="KW-1185">Reference proteome</keyword>
<organism evidence="2 3">
    <name type="scientific">Effusibacillus consociatus</name>
    <dbReference type="NCBI Taxonomy" id="1117041"/>
    <lineage>
        <taxon>Bacteria</taxon>
        <taxon>Bacillati</taxon>
        <taxon>Bacillota</taxon>
        <taxon>Bacilli</taxon>
        <taxon>Bacillales</taxon>
        <taxon>Alicyclobacillaceae</taxon>
        <taxon>Effusibacillus</taxon>
    </lineage>
</organism>
<sequence>MTYVVLAGIVAAFLSKRNPMTILHIELKARYVMIGILGVQILLAIIAAKTNQQYPIILNITFLGILVCLFWNRHLSGIKWILGGASLNFLALLLHGGLMPVSAAAMKISGLDNAGFDADSRHYLMEDTAFWWLGDWIPFLTPVGTNYVWSPGDVLVAIGIFVFLVRNSQKRSYTS</sequence>
<gene>
    <name evidence="2" type="ORF">ACFO8Q_11835</name>
</gene>
<name>A0ABV9Q0L3_9BACL</name>
<comment type="caution">
    <text evidence="2">The sequence shown here is derived from an EMBL/GenBank/DDBJ whole genome shotgun (WGS) entry which is preliminary data.</text>
</comment>
<evidence type="ECO:0000313" key="2">
    <source>
        <dbReference type="EMBL" id="MFC4768041.1"/>
    </source>
</evidence>
<dbReference type="Pfam" id="PF17248">
    <property type="entry name" value="DUF5317"/>
    <property type="match status" value="1"/>
</dbReference>
<dbReference type="InterPro" id="IPR035168">
    <property type="entry name" value="DUF5317"/>
</dbReference>
<feature type="transmembrane region" description="Helical" evidence="1">
    <location>
        <begin position="78"/>
        <end position="98"/>
    </location>
</feature>
<feature type="transmembrane region" description="Helical" evidence="1">
    <location>
        <begin position="29"/>
        <end position="48"/>
    </location>
</feature>
<keyword evidence="1" id="KW-0812">Transmembrane</keyword>
<protein>
    <submittedName>
        <fullName evidence="2">DUF5317 domain-containing protein</fullName>
    </submittedName>
</protein>
<feature type="transmembrane region" description="Helical" evidence="1">
    <location>
        <begin position="147"/>
        <end position="165"/>
    </location>
</feature>